<dbReference type="GO" id="GO:0016020">
    <property type="term" value="C:membrane"/>
    <property type="evidence" value="ECO:0007669"/>
    <property type="project" value="UniProtKB-SubCell"/>
</dbReference>
<evidence type="ECO:0000313" key="9">
    <source>
        <dbReference type="Proteomes" id="UP000316270"/>
    </source>
</evidence>
<evidence type="ECO:0000256" key="2">
    <source>
        <dbReference type="ARBA" id="ARBA00009012"/>
    </source>
</evidence>
<evidence type="ECO:0000256" key="7">
    <source>
        <dbReference type="SAM" id="Phobius"/>
    </source>
</evidence>
<evidence type="ECO:0000256" key="3">
    <source>
        <dbReference type="ARBA" id="ARBA00022692"/>
    </source>
</evidence>
<dbReference type="OrthoDB" id="15001at2759"/>
<dbReference type="AlphaFoldDB" id="A0A517LF01"/>
<evidence type="ECO:0000256" key="6">
    <source>
        <dbReference type="SAM" id="MobiDB-lite"/>
    </source>
</evidence>
<dbReference type="STRING" id="50376.A0A517LF01"/>
<comment type="similarity">
    <text evidence="2">Belongs to the TMEM19 family.</text>
</comment>
<evidence type="ECO:0000256" key="5">
    <source>
        <dbReference type="ARBA" id="ARBA00023136"/>
    </source>
</evidence>
<dbReference type="EMBL" id="CP042195">
    <property type="protein sequence ID" value="QDS74156.1"/>
    <property type="molecule type" value="Genomic_DNA"/>
</dbReference>
<keyword evidence="3 7" id="KW-0812">Transmembrane</keyword>
<dbReference type="InterPro" id="IPR002794">
    <property type="entry name" value="DUF92_TMEM19"/>
</dbReference>
<evidence type="ECO:0000256" key="4">
    <source>
        <dbReference type="ARBA" id="ARBA00022989"/>
    </source>
</evidence>
<keyword evidence="9" id="KW-1185">Reference proteome</keyword>
<proteinExistence type="inferred from homology"/>
<organism evidence="8 9">
    <name type="scientific">Venturia effusa</name>
    <dbReference type="NCBI Taxonomy" id="50376"/>
    <lineage>
        <taxon>Eukaryota</taxon>
        <taxon>Fungi</taxon>
        <taxon>Dikarya</taxon>
        <taxon>Ascomycota</taxon>
        <taxon>Pezizomycotina</taxon>
        <taxon>Dothideomycetes</taxon>
        <taxon>Pleosporomycetidae</taxon>
        <taxon>Venturiales</taxon>
        <taxon>Venturiaceae</taxon>
        <taxon>Venturia</taxon>
    </lineage>
</organism>
<dbReference type="PANTHER" id="PTHR13353">
    <property type="entry name" value="TRANSMEMBRANE PROTEIN 19"/>
    <property type="match status" value="1"/>
</dbReference>
<name>A0A517LF01_9PEZI</name>
<reference evidence="8 9" key="1">
    <citation type="submission" date="2019-07" db="EMBL/GenBank/DDBJ databases">
        <title>Finished genome of Venturia effusa.</title>
        <authorList>
            <person name="Young C.A."/>
            <person name="Cox M.P."/>
            <person name="Ganley A.R.D."/>
            <person name="David W.J."/>
        </authorList>
    </citation>
    <scope>NUCLEOTIDE SEQUENCE [LARGE SCALE GENOMIC DNA]</scope>
    <source>
        <strain evidence="9">albino</strain>
    </source>
</reference>
<evidence type="ECO:0000256" key="1">
    <source>
        <dbReference type="ARBA" id="ARBA00004141"/>
    </source>
</evidence>
<dbReference type="Proteomes" id="UP000316270">
    <property type="component" value="Chromosome 11"/>
</dbReference>
<keyword evidence="4 7" id="KW-1133">Transmembrane helix</keyword>
<feature type="transmembrane region" description="Helical" evidence="7">
    <location>
        <begin position="345"/>
        <end position="364"/>
    </location>
</feature>
<evidence type="ECO:0000313" key="8">
    <source>
        <dbReference type="EMBL" id="QDS74156.1"/>
    </source>
</evidence>
<sequence>MKAWIAAPATAALVYRAYSRNSLTPSGIVVATITAIIHAIHPWSGPFTLLVVFFLAGTTVTKVKHEVKAHLTHSSSGSPGGEGPRSYIQVLANSGVASVLILLHAWSLYKDNGKFDDHCFRRGAWPRTSDVLVAGIVANYAAVAADTFSSELGILAKSKPRLITAPWRVVPPGTNGGVTATGLNAGLLGSFILSATATVLLPFCSESTYGLTGTLGRGIDTVGWSLKSRINFLLAMTAIGTAGSLLDSLLGALFQASVVDTRTGKIIEGDGGKKVIVTSAGSLHLKQRAVIREELGTREGHVPAATSELKHRGTKTPQEGRDRQQVGSRKVAVGSDILSNNGVNVLMAATMSAVGVFGAAWLWSVPLDMFLGST</sequence>
<comment type="subcellular location">
    <subcellularLocation>
        <location evidence="1">Membrane</location>
        <topology evidence="1">Multi-pass membrane protein</topology>
    </subcellularLocation>
</comment>
<feature type="region of interest" description="Disordered" evidence="6">
    <location>
        <begin position="301"/>
        <end position="326"/>
    </location>
</feature>
<dbReference type="Pfam" id="PF01940">
    <property type="entry name" value="DUF92"/>
    <property type="match status" value="1"/>
</dbReference>
<dbReference type="PANTHER" id="PTHR13353:SF5">
    <property type="entry name" value="TRANSMEMBRANE PROTEIN 19"/>
    <property type="match status" value="1"/>
</dbReference>
<gene>
    <name evidence="8" type="ORF">FKW77_001526</name>
</gene>
<protein>
    <submittedName>
        <fullName evidence="8">Uncharacterized protein</fullName>
    </submittedName>
</protein>
<accession>A0A517LF01</accession>
<feature type="transmembrane region" description="Helical" evidence="7">
    <location>
        <begin position="29"/>
        <end position="56"/>
    </location>
</feature>
<keyword evidence="5 7" id="KW-0472">Membrane</keyword>